<gene>
    <name evidence="2" type="ORF">RJ641_029904</name>
</gene>
<dbReference type="PANTHER" id="PTHR35102">
    <property type="entry name" value="E3 UBIQUITIN-PROTEIN LIGASE"/>
    <property type="match status" value="1"/>
</dbReference>
<protein>
    <submittedName>
        <fullName evidence="2">Uncharacterized protein</fullName>
    </submittedName>
</protein>
<evidence type="ECO:0000313" key="3">
    <source>
        <dbReference type="Proteomes" id="UP001370490"/>
    </source>
</evidence>
<accession>A0AAN8VSN0</accession>
<dbReference type="Proteomes" id="UP001370490">
    <property type="component" value="Unassembled WGS sequence"/>
</dbReference>
<sequence>MAISWIGLGPWFNAKVVDPLLQMIRKGAEPKQLAFSTALGVTLGVFPICVPVQPPNEAPFGATLFLGDDVMQVENNQPYYKRERKDKQIHLVAALAAVACYKRGKRIQERVTVFLCGMAIAVLGSLCHPPSMMLANFIATPLELSLLVPFLRFGEALTGGAHFPLTADALKKVLTCQASWEVLLSIVHALLGWVVAAPFVLAALYMLFLPCFKVLLRKFSSGSLSPKKPLLSSSDICLKVREV</sequence>
<evidence type="ECO:0000256" key="1">
    <source>
        <dbReference type="SAM" id="Phobius"/>
    </source>
</evidence>
<name>A0AAN8VSN0_9MAGN</name>
<keyword evidence="3" id="KW-1185">Reference proteome</keyword>
<keyword evidence="1" id="KW-0812">Transmembrane</keyword>
<keyword evidence="1" id="KW-0472">Membrane</keyword>
<reference evidence="2 3" key="1">
    <citation type="submission" date="2023-12" db="EMBL/GenBank/DDBJ databases">
        <title>A high-quality genome assembly for Dillenia turbinata (Dilleniales).</title>
        <authorList>
            <person name="Chanderbali A."/>
        </authorList>
    </citation>
    <scope>NUCLEOTIDE SEQUENCE [LARGE SCALE GENOMIC DNA]</scope>
    <source>
        <strain evidence="2">LSX21</strain>
        <tissue evidence="2">Leaf</tissue>
    </source>
</reference>
<comment type="caution">
    <text evidence="2">The sequence shown here is derived from an EMBL/GenBank/DDBJ whole genome shotgun (WGS) entry which is preliminary data.</text>
</comment>
<feature type="transmembrane region" description="Helical" evidence="1">
    <location>
        <begin position="111"/>
        <end position="139"/>
    </location>
</feature>
<keyword evidence="1" id="KW-1133">Transmembrane helix</keyword>
<dbReference type="EMBL" id="JBAMMX010000005">
    <property type="protein sequence ID" value="KAK6940373.1"/>
    <property type="molecule type" value="Genomic_DNA"/>
</dbReference>
<organism evidence="2 3">
    <name type="scientific">Dillenia turbinata</name>
    <dbReference type="NCBI Taxonomy" id="194707"/>
    <lineage>
        <taxon>Eukaryota</taxon>
        <taxon>Viridiplantae</taxon>
        <taxon>Streptophyta</taxon>
        <taxon>Embryophyta</taxon>
        <taxon>Tracheophyta</taxon>
        <taxon>Spermatophyta</taxon>
        <taxon>Magnoliopsida</taxon>
        <taxon>eudicotyledons</taxon>
        <taxon>Gunneridae</taxon>
        <taxon>Pentapetalae</taxon>
        <taxon>Dilleniales</taxon>
        <taxon>Dilleniaceae</taxon>
        <taxon>Dillenia</taxon>
    </lineage>
</organism>
<evidence type="ECO:0000313" key="2">
    <source>
        <dbReference type="EMBL" id="KAK6940373.1"/>
    </source>
</evidence>
<proteinExistence type="predicted"/>
<feature type="transmembrane region" description="Helical" evidence="1">
    <location>
        <begin position="190"/>
        <end position="216"/>
    </location>
</feature>
<dbReference type="AlphaFoldDB" id="A0AAN8VSN0"/>
<dbReference type="PANTHER" id="PTHR35102:SF1">
    <property type="entry name" value="E3 UBIQUITIN-PROTEIN LIGASE"/>
    <property type="match status" value="1"/>
</dbReference>